<dbReference type="Gene3D" id="3.40.50.720">
    <property type="entry name" value="NAD(P)-binding Rossmann-like Domain"/>
    <property type="match status" value="1"/>
</dbReference>
<gene>
    <name evidence="2" type="ORF">MMAN_50030</name>
</gene>
<feature type="compositionally biased region" description="Low complexity" evidence="1">
    <location>
        <begin position="43"/>
        <end position="53"/>
    </location>
</feature>
<evidence type="ECO:0000313" key="3">
    <source>
        <dbReference type="Proteomes" id="UP000465812"/>
    </source>
</evidence>
<dbReference type="SUPFAM" id="SSF51735">
    <property type="entry name" value="NAD(P)-binding Rossmann-fold domains"/>
    <property type="match status" value="1"/>
</dbReference>
<evidence type="ECO:0000256" key="1">
    <source>
        <dbReference type="SAM" id="MobiDB-lite"/>
    </source>
</evidence>
<reference evidence="2 3" key="1">
    <citation type="journal article" date="2019" name="Emerg. Microbes Infect.">
        <title>Comprehensive subspecies identification of 175 nontuberculous mycobacteria species based on 7547 genomic profiles.</title>
        <authorList>
            <person name="Matsumoto Y."/>
            <person name="Kinjo T."/>
            <person name="Motooka D."/>
            <person name="Nabeya D."/>
            <person name="Jung N."/>
            <person name="Uechi K."/>
            <person name="Horii T."/>
            <person name="Iida T."/>
            <person name="Fujita J."/>
            <person name="Nakamura S."/>
        </authorList>
    </citation>
    <scope>NUCLEOTIDE SEQUENCE [LARGE SCALE GENOMIC DNA]</scope>
    <source>
        <strain evidence="2 3">JCM 18113</strain>
    </source>
</reference>
<proteinExistence type="predicted"/>
<keyword evidence="3" id="KW-1185">Reference proteome</keyword>
<evidence type="ECO:0000313" key="2">
    <source>
        <dbReference type="EMBL" id="BBY40869.1"/>
    </source>
</evidence>
<organism evidence="2 3">
    <name type="scientific">Mycobacterium mantenii</name>
    <dbReference type="NCBI Taxonomy" id="560555"/>
    <lineage>
        <taxon>Bacteria</taxon>
        <taxon>Bacillati</taxon>
        <taxon>Actinomycetota</taxon>
        <taxon>Actinomycetes</taxon>
        <taxon>Mycobacteriales</taxon>
        <taxon>Mycobacteriaceae</taxon>
        <taxon>Mycobacterium</taxon>
        <taxon>Mycobacterium avium complex (MAC)</taxon>
    </lineage>
</organism>
<sequence length="66" mass="6827">MGGRVEGKVALITGAARGQGRNHAVRLAQEGADIIAVDICSPISSSSSSSEIPPSTPPMTWPRRPT</sequence>
<dbReference type="InterPro" id="IPR036291">
    <property type="entry name" value="NAD(P)-bd_dom_sf"/>
</dbReference>
<dbReference type="EMBL" id="AP022590">
    <property type="protein sequence ID" value="BBY40869.1"/>
    <property type="molecule type" value="Genomic_DNA"/>
</dbReference>
<accession>A0ABM7JZ53</accession>
<feature type="region of interest" description="Disordered" evidence="1">
    <location>
        <begin position="43"/>
        <end position="66"/>
    </location>
</feature>
<name>A0ABM7JZ53_MYCNT</name>
<protein>
    <submittedName>
        <fullName evidence="2">Uncharacterized protein</fullName>
    </submittedName>
</protein>
<dbReference type="Proteomes" id="UP000465812">
    <property type="component" value="Chromosome"/>
</dbReference>